<dbReference type="GO" id="GO:0005886">
    <property type="term" value="C:plasma membrane"/>
    <property type="evidence" value="ECO:0007669"/>
    <property type="project" value="UniProtKB-SubCell"/>
</dbReference>
<organism evidence="10 11">
    <name type="scientific">Ligaoa zhengdingensis</name>
    <dbReference type="NCBI Taxonomy" id="2763658"/>
    <lineage>
        <taxon>Bacteria</taxon>
        <taxon>Bacillati</taxon>
        <taxon>Bacillota</taxon>
        <taxon>Clostridia</taxon>
        <taxon>Eubacteriales</taxon>
        <taxon>Oscillospiraceae</taxon>
        <taxon>Ligaoa</taxon>
    </lineage>
</organism>
<dbReference type="InterPro" id="IPR000515">
    <property type="entry name" value="MetI-like"/>
</dbReference>
<evidence type="ECO:0000256" key="3">
    <source>
        <dbReference type="ARBA" id="ARBA00022448"/>
    </source>
</evidence>
<keyword evidence="4" id="KW-1003">Cell membrane</keyword>
<dbReference type="InterPro" id="IPR051322">
    <property type="entry name" value="AA_ABC_Transporter_Permease"/>
</dbReference>
<comment type="caution">
    <text evidence="10">The sequence shown here is derived from an EMBL/GenBank/DDBJ whole genome shotgun (WGS) entry which is preliminary data.</text>
</comment>
<proteinExistence type="inferred from homology"/>
<feature type="transmembrane region" description="Helical" evidence="8">
    <location>
        <begin position="83"/>
        <end position="106"/>
    </location>
</feature>
<evidence type="ECO:0000313" key="11">
    <source>
        <dbReference type="Proteomes" id="UP000653127"/>
    </source>
</evidence>
<dbReference type="AlphaFoldDB" id="A0A926HYZ1"/>
<name>A0A926HYZ1_9FIRM</name>
<keyword evidence="5 8" id="KW-0812">Transmembrane</keyword>
<evidence type="ECO:0000256" key="7">
    <source>
        <dbReference type="ARBA" id="ARBA00023136"/>
    </source>
</evidence>
<dbReference type="EMBL" id="JACRST010000001">
    <property type="protein sequence ID" value="MBC8545357.1"/>
    <property type="molecule type" value="Genomic_DNA"/>
</dbReference>
<dbReference type="Proteomes" id="UP000653127">
    <property type="component" value="Unassembled WGS sequence"/>
</dbReference>
<feature type="transmembrane region" description="Helical" evidence="8">
    <location>
        <begin position="148"/>
        <end position="170"/>
    </location>
</feature>
<dbReference type="PANTHER" id="PTHR30450:SF1">
    <property type="entry name" value="D-METHIONINE TRANSPORT SYSTEM PERMEASE PROTEIN METI-RELATED"/>
    <property type="match status" value="1"/>
</dbReference>
<accession>A0A926HYZ1</accession>
<comment type="subcellular location">
    <subcellularLocation>
        <location evidence="1 8">Cell membrane</location>
        <topology evidence="1 8">Multi-pass membrane protein</topology>
    </subcellularLocation>
</comment>
<dbReference type="PROSITE" id="PS50928">
    <property type="entry name" value="ABC_TM1"/>
    <property type="match status" value="1"/>
</dbReference>
<feature type="domain" description="ABC transmembrane type-1" evidence="9">
    <location>
        <begin position="15"/>
        <end position="209"/>
    </location>
</feature>
<reference evidence="10" key="1">
    <citation type="submission" date="2020-08" db="EMBL/GenBank/DDBJ databases">
        <title>Genome public.</title>
        <authorList>
            <person name="Liu C."/>
            <person name="Sun Q."/>
        </authorList>
    </citation>
    <scope>NUCLEOTIDE SEQUENCE</scope>
    <source>
        <strain evidence="10">NSJ-31</strain>
    </source>
</reference>
<evidence type="ECO:0000313" key="10">
    <source>
        <dbReference type="EMBL" id="MBC8545357.1"/>
    </source>
</evidence>
<dbReference type="Pfam" id="PF00528">
    <property type="entry name" value="BPD_transp_1"/>
    <property type="match status" value="1"/>
</dbReference>
<feature type="transmembrane region" description="Helical" evidence="8">
    <location>
        <begin position="190"/>
        <end position="210"/>
    </location>
</feature>
<keyword evidence="6 8" id="KW-1133">Transmembrane helix</keyword>
<dbReference type="InterPro" id="IPR035906">
    <property type="entry name" value="MetI-like_sf"/>
</dbReference>
<evidence type="ECO:0000256" key="6">
    <source>
        <dbReference type="ARBA" id="ARBA00022989"/>
    </source>
</evidence>
<feature type="transmembrane region" description="Helical" evidence="8">
    <location>
        <begin position="54"/>
        <end position="77"/>
    </location>
</feature>
<keyword evidence="3 8" id="KW-0813">Transport</keyword>
<protein>
    <submittedName>
        <fullName evidence="10">ABC transporter permease</fullName>
    </submittedName>
</protein>
<comment type="similarity">
    <text evidence="2">Belongs to the binding-protein-dependent transport system permease family. CysTW subfamily.</text>
</comment>
<gene>
    <name evidence="10" type="ORF">H8711_00205</name>
</gene>
<keyword evidence="11" id="KW-1185">Reference proteome</keyword>
<dbReference type="GO" id="GO:0048473">
    <property type="term" value="P:D-methionine transmembrane transport"/>
    <property type="evidence" value="ECO:0007669"/>
    <property type="project" value="TreeGrafter"/>
</dbReference>
<dbReference type="SUPFAM" id="SSF161098">
    <property type="entry name" value="MetI-like"/>
    <property type="match status" value="1"/>
</dbReference>
<dbReference type="Gene3D" id="1.10.3720.10">
    <property type="entry name" value="MetI-like"/>
    <property type="match status" value="1"/>
</dbReference>
<dbReference type="CDD" id="cd06261">
    <property type="entry name" value="TM_PBP2"/>
    <property type="match status" value="1"/>
</dbReference>
<feature type="transmembrane region" description="Helical" evidence="8">
    <location>
        <begin position="20"/>
        <end position="42"/>
    </location>
</feature>
<evidence type="ECO:0000256" key="5">
    <source>
        <dbReference type="ARBA" id="ARBA00022692"/>
    </source>
</evidence>
<keyword evidence="7 8" id="KW-0472">Membrane</keyword>
<evidence type="ECO:0000259" key="9">
    <source>
        <dbReference type="PROSITE" id="PS50928"/>
    </source>
</evidence>
<evidence type="ECO:0000256" key="1">
    <source>
        <dbReference type="ARBA" id="ARBA00004651"/>
    </source>
</evidence>
<dbReference type="FunFam" id="1.10.3720.10:FF:000002">
    <property type="entry name" value="D-methionine ABC transporter permease MetI"/>
    <property type="match status" value="1"/>
</dbReference>
<dbReference type="PANTHER" id="PTHR30450">
    <property type="entry name" value="ABC TRANSPORTER PERMEASE"/>
    <property type="match status" value="1"/>
</dbReference>
<evidence type="ECO:0000256" key="4">
    <source>
        <dbReference type="ARBA" id="ARBA00022475"/>
    </source>
</evidence>
<sequence length="220" mass="23651">MLFEASTWQMIGVGLLESLYMILCSTLLAYILGLPMGVALVVTDKDGIHPIPVFNSILGFVINVFRSVPFLILLVFVMPFTRAVVGTTIGSTATIVPLVIGAAPFIARLVESSIKEVDRGVIEAAQSMGASTMDIIWKVMLPEAKPTLIINGAIAITTILSYSAMAGFTGGGGLGSIAVNYGYYRYEDDIMLVTVVLLVIIVQLFQEVGMKIARTTDKRL</sequence>
<evidence type="ECO:0000256" key="2">
    <source>
        <dbReference type="ARBA" id="ARBA00007069"/>
    </source>
</evidence>
<evidence type="ECO:0000256" key="8">
    <source>
        <dbReference type="RuleBase" id="RU363032"/>
    </source>
</evidence>